<organism evidence="6 7">
    <name type="scientific">Sphingobium baderi</name>
    <dbReference type="NCBI Taxonomy" id="1332080"/>
    <lineage>
        <taxon>Bacteria</taxon>
        <taxon>Pseudomonadati</taxon>
        <taxon>Pseudomonadota</taxon>
        <taxon>Alphaproteobacteria</taxon>
        <taxon>Sphingomonadales</taxon>
        <taxon>Sphingomonadaceae</taxon>
        <taxon>Sphingobium</taxon>
    </lineage>
</organism>
<dbReference type="InterPro" id="IPR006690">
    <property type="entry name" value="OMPA-like_CS"/>
</dbReference>
<dbReference type="InterPro" id="IPR050330">
    <property type="entry name" value="Bact_OuterMem_StrucFunc"/>
</dbReference>
<dbReference type="AlphaFoldDB" id="A0A0S3F3L8"/>
<dbReference type="PROSITE" id="PS01068">
    <property type="entry name" value="OMPA_1"/>
    <property type="match status" value="1"/>
</dbReference>
<name>A0A0S3F3L8_9SPHN</name>
<protein>
    <submittedName>
        <fullName evidence="6">Cell envelope biogenesis protein OmpA</fullName>
    </submittedName>
</protein>
<feature type="signal peptide" evidence="4">
    <location>
        <begin position="1"/>
        <end position="16"/>
    </location>
</feature>
<dbReference type="KEGG" id="sbd:ATN00_01315"/>
<keyword evidence="2 3" id="KW-0472">Membrane</keyword>
<evidence type="ECO:0000256" key="1">
    <source>
        <dbReference type="ARBA" id="ARBA00004442"/>
    </source>
</evidence>
<evidence type="ECO:0000256" key="3">
    <source>
        <dbReference type="PROSITE-ProRule" id="PRU00473"/>
    </source>
</evidence>
<evidence type="ECO:0000259" key="5">
    <source>
        <dbReference type="PROSITE" id="PS51123"/>
    </source>
</evidence>
<dbReference type="Proteomes" id="UP000056968">
    <property type="component" value="Chromosome"/>
</dbReference>
<dbReference type="InterPro" id="IPR006664">
    <property type="entry name" value="OMP_bac"/>
</dbReference>
<dbReference type="GO" id="GO:0009279">
    <property type="term" value="C:cell outer membrane"/>
    <property type="evidence" value="ECO:0007669"/>
    <property type="project" value="UniProtKB-SubCell"/>
</dbReference>
<dbReference type="CDD" id="cd07185">
    <property type="entry name" value="OmpA_C-like"/>
    <property type="match status" value="1"/>
</dbReference>
<proteinExistence type="predicted"/>
<sequence length="177" mass="18800">MMRHPLSLLLPLFALAACQTVQPQPQQAGFTPQQVATLQQQGFEPAGDDWQFGMADRLLFGTDESTLIPEQQAAISRISRVLVAVDIHGARVEGHTDSTGSASYNEALSARRAQAVADALVVGGMARQAMRVVGMGARVPVESNHLASGRRENRRVVIIVSPADASDPVPPANASLP</sequence>
<dbReference type="PRINTS" id="PR01021">
    <property type="entry name" value="OMPADOMAIN"/>
</dbReference>
<comment type="subcellular location">
    <subcellularLocation>
        <location evidence="1">Cell outer membrane</location>
    </subcellularLocation>
</comment>
<evidence type="ECO:0000256" key="2">
    <source>
        <dbReference type="ARBA" id="ARBA00023136"/>
    </source>
</evidence>
<dbReference type="PANTHER" id="PTHR30329:SF17">
    <property type="entry name" value="LIPOPROTEIN YFIB-RELATED"/>
    <property type="match status" value="1"/>
</dbReference>
<accession>A0A0S3F3L8</accession>
<evidence type="ECO:0000313" key="7">
    <source>
        <dbReference type="Proteomes" id="UP000056968"/>
    </source>
</evidence>
<dbReference type="Pfam" id="PF00691">
    <property type="entry name" value="OmpA"/>
    <property type="match status" value="1"/>
</dbReference>
<evidence type="ECO:0000256" key="4">
    <source>
        <dbReference type="SAM" id="SignalP"/>
    </source>
</evidence>
<dbReference type="Gene3D" id="3.30.1330.60">
    <property type="entry name" value="OmpA-like domain"/>
    <property type="match status" value="1"/>
</dbReference>
<dbReference type="InterPro" id="IPR036737">
    <property type="entry name" value="OmpA-like_sf"/>
</dbReference>
<evidence type="ECO:0000313" key="6">
    <source>
        <dbReference type="EMBL" id="ALR22289.1"/>
    </source>
</evidence>
<dbReference type="STRING" id="1332080.ATN00_01315"/>
<keyword evidence="4" id="KW-0732">Signal</keyword>
<dbReference type="PROSITE" id="PS51123">
    <property type="entry name" value="OMPA_2"/>
    <property type="match status" value="1"/>
</dbReference>
<dbReference type="InterPro" id="IPR006665">
    <property type="entry name" value="OmpA-like"/>
</dbReference>
<reference evidence="6 7" key="1">
    <citation type="submission" date="2015-11" db="EMBL/GenBank/DDBJ databases">
        <title>A Two-component Flavoprotein Monooxygenase System MeaXY Responsible for para-Hydroxylation of 2-Methyl-6-ethylaniline and 2,6-Diethylaniline in Sphingobium baderi DE-13.</title>
        <authorList>
            <person name="Cheng M."/>
            <person name="Meng Q."/>
            <person name="Yang Y."/>
            <person name="Chu C."/>
            <person name="Yan X."/>
            <person name="He J."/>
            <person name="Li S."/>
        </authorList>
    </citation>
    <scope>NUCLEOTIDE SEQUENCE [LARGE SCALE GENOMIC DNA]</scope>
    <source>
        <strain evidence="6 7">DE-13</strain>
    </source>
</reference>
<dbReference type="PROSITE" id="PS51257">
    <property type="entry name" value="PROKAR_LIPOPROTEIN"/>
    <property type="match status" value="1"/>
</dbReference>
<feature type="chain" id="PRO_5006611979" evidence="4">
    <location>
        <begin position="17"/>
        <end position="177"/>
    </location>
</feature>
<feature type="domain" description="OmpA-like" evidence="5">
    <location>
        <begin position="47"/>
        <end position="164"/>
    </location>
</feature>
<dbReference type="SUPFAM" id="SSF103088">
    <property type="entry name" value="OmpA-like"/>
    <property type="match status" value="1"/>
</dbReference>
<keyword evidence="7" id="KW-1185">Reference proteome</keyword>
<gene>
    <name evidence="6" type="ORF">ATN00_01315</name>
</gene>
<dbReference type="EMBL" id="CP013264">
    <property type="protein sequence ID" value="ALR22289.1"/>
    <property type="molecule type" value="Genomic_DNA"/>
</dbReference>
<dbReference type="PANTHER" id="PTHR30329">
    <property type="entry name" value="STATOR ELEMENT OF FLAGELLAR MOTOR COMPLEX"/>
    <property type="match status" value="1"/>
</dbReference>